<name>M0B8H5_9EURY</name>
<dbReference type="Proteomes" id="UP000011591">
    <property type="component" value="Unassembled WGS sequence"/>
</dbReference>
<dbReference type="PATRIC" id="fig|1227491.4.peg.1493"/>
<evidence type="ECO:0000313" key="3">
    <source>
        <dbReference type="Proteomes" id="UP000011591"/>
    </source>
</evidence>
<gene>
    <name evidence="2" type="ORF">C480_07247</name>
</gene>
<organism evidence="2 3">
    <name type="scientific">Natrialba aegyptia DSM 13077</name>
    <dbReference type="NCBI Taxonomy" id="1227491"/>
    <lineage>
        <taxon>Archaea</taxon>
        <taxon>Methanobacteriati</taxon>
        <taxon>Methanobacteriota</taxon>
        <taxon>Stenosarchaea group</taxon>
        <taxon>Halobacteria</taxon>
        <taxon>Halobacteriales</taxon>
        <taxon>Natrialbaceae</taxon>
        <taxon>Natrialba</taxon>
    </lineage>
</organism>
<dbReference type="InterPro" id="IPR059106">
    <property type="entry name" value="WHD_MalT"/>
</dbReference>
<dbReference type="EMBL" id="AOIP01000016">
    <property type="protein sequence ID" value="ELZ06807.1"/>
    <property type="molecule type" value="Genomic_DNA"/>
</dbReference>
<evidence type="ECO:0000259" key="1">
    <source>
        <dbReference type="Pfam" id="PF25873"/>
    </source>
</evidence>
<sequence length="664" mass="74454">MKNLGHSLSQSSGVKSSLFGGILTAFAGKNNEDKETDITSTLLEFAVETRNKSPEDQFVLVIDQFDESRIDKEVHSKIAALLREIATDAPRGVVCCVGTRERFYEFSNSNVSEIELHPFEIEDVQAYLDALDLETGAAEQVHEAALGSPYFIERIGQIAAETGSVNSVLANLSEVEKERRRMLEERFLDTLDNFSQRLLRETCFLPELRPQPVAHILGEDVTDVEETLRDLERRSILTRLGYSKGNPVYRLHGLNRDFLRERLSAENRARQHAQAAGYFAIELASTGTGNQKELLTKRGVERQREYMTAGVMFEYHLQQFPSHFDAKERVNRIFELVPDQEPSPRKAAFDYFRGLREYSIAAESLGVTPAVDAESIQAALNDDFINIENRRAGLESVARGLQADDTLNNDQTEVALLIAEGAVYLKLANDGTHSQEEILEQLNARRNRLTTEEFPDASELCRISRVVFDLFGAMISEGELDNAWATIEHEYEITQDDYEVLISAAMDTVDCLFDLSVVSEIMEKNGDNPATASSKLKDTASIEEDGIEKSLQKNFSSPLFSAYRALQVPTTEELQELSKRWSELEARFDKGELQFLAALCRDIQQTILNSIPENATKPEVGIILMNSIDFEALETPDHEPVATIIKVLGAFKGISAHDPKRGEK</sequence>
<accession>M0B8H5</accession>
<keyword evidence="3" id="KW-1185">Reference proteome</keyword>
<proteinExistence type="predicted"/>
<reference evidence="2 3" key="1">
    <citation type="journal article" date="2014" name="PLoS Genet.">
        <title>Phylogenetically driven sequencing of extremely halophilic archaea reveals strategies for static and dynamic osmo-response.</title>
        <authorList>
            <person name="Becker E.A."/>
            <person name="Seitzer P.M."/>
            <person name="Tritt A."/>
            <person name="Larsen D."/>
            <person name="Krusor M."/>
            <person name="Yao A.I."/>
            <person name="Wu D."/>
            <person name="Madern D."/>
            <person name="Eisen J.A."/>
            <person name="Darling A.E."/>
            <person name="Facciotti M.T."/>
        </authorList>
    </citation>
    <scope>NUCLEOTIDE SEQUENCE [LARGE SCALE GENOMIC DNA]</scope>
    <source>
        <strain evidence="2 3">DSM 13077</strain>
    </source>
</reference>
<evidence type="ECO:0000313" key="2">
    <source>
        <dbReference type="EMBL" id="ELZ06807.1"/>
    </source>
</evidence>
<comment type="caution">
    <text evidence="2">The sequence shown here is derived from an EMBL/GenBank/DDBJ whole genome shotgun (WGS) entry which is preliminary data.</text>
</comment>
<feature type="domain" description="MalT-like winged helix" evidence="1">
    <location>
        <begin position="186"/>
        <end position="270"/>
    </location>
</feature>
<dbReference type="AlphaFoldDB" id="M0B8H5"/>
<protein>
    <submittedName>
        <fullName evidence="2">Transcriptional activator</fullName>
    </submittedName>
</protein>
<dbReference type="Pfam" id="PF25873">
    <property type="entry name" value="WHD_MalT"/>
    <property type="match status" value="1"/>
</dbReference>